<dbReference type="InterPro" id="IPR003593">
    <property type="entry name" value="AAA+_ATPase"/>
</dbReference>
<comment type="similarity">
    <text evidence="1">Belongs to the Mg-chelatase subunits D/I family. ComM subfamily.</text>
</comment>
<evidence type="ECO:0000313" key="7">
    <source>
        <dbReference type="Proteomes" id="UP000000366"/>
    </source>
</evidence>
<reference evidence="6 7" key="1">
    <citation type="journal article" date="2007" name="J. Bacteriol.">
        <title>Whole-genome analysis of the methyl tert-butyl ether-degrading beta-proteobacterium Methylibium petroleiphilum PM1.</title>
        <authorList>
            <person name="Kane S.R."/>
            <person name="Chakicherla A.Y."/>
            <person name="Chain P.S.G."/>
            <person name="Schmidt R."/>
            <person name="Shin M.W."/>
            <person name="Legler T.C."/>
            <person name="Scow K.M."/>
            <person name="Larimer F.W."/>
            <person name="Lucas S.M."/>
            <person name="Richardson P.M."/>
            <person name="Hristova K.R."/>
        </authorList>
    </citation>
    <scope>NUCLEOTIDE SEQUENCE [LARGE SCALE GENOMIC DNA]</scope>
    <source>
        <strain evidence="7">ATCC BAA-1232 / LMG 22953 / PM1</strain>
    </source>
</reference>
<organism evidence="6 7">
    <name type="scientific">Methylibium petroleiphilum (strain ATCC BAA-1232 / LMG 22953 / PM1)</name>
    <dbReference type="NCBI Taxonomy" id="420662"/>
    <lineage>
        <taxon>Bacteria</taxon>
        <taxon>Pseudomonadati</taxon>
        <taxon>Pseudomonadota</taxon>
        <taxon>Betaproteobacteria</taxon>
        <taxon>Burkholderiales</taxon>
        <taxon>Sphaerotilaceae</taxon>
        <taxon>Methylibium</taxon>
    </lineage>
</organism>
<dbReference type="InterPro" id="IPR045006">
    <property type="entry name" value="CHLI-like"/>
</dbReference>
<dbReference type="SMART" id="SM00382">
    <property type="entry name" value="AAA"/>
    <property type="match status" value="1"/>
</dbReference>
<dbReference type="STRING" id="420662.Mpe_A0170"/>
<dbReference type="PANTHER" id="PTHR32039">
    <property type="entry name" value="MAGNESIUM-CHELATASE SUBUNIT CHLI"/>
    <property type="match status" value="1"/>
</dbReference>
<dbReference type="InterPro" id="IPR025158">
    <property type="entry name" value="Mg_chelat-rel_C"/>
</dbReference>
<dbReference type="GO" id="GO:0003677">
    <property type="term" value="F:DNA binding"/>
    <property type="evidence" value="ECO:0007669"/>
    <property type="project" value="InterPro"/>
</dbReference>
<dbReference type="EMBL" id="CP000555">
    <property type="protein sequence ID" value="ABM93132.1"/>
    <property type="molecule type" value="Genomic_DNA"/>
</dbReference>
<dbReference type="InterPro" id="IPR004482">
    <property type="entry name" value="Mg_chelat-rel"/>
</dbReference>
<dbReference type="PRINTS" id="PR01657">
    <property type="entry name" value="MCMFAMILY"/>
</dbReference>
<evidence type="ECO:0000256" key="3">
    <source>
        <dbReference type="ARBA" id="ARBA00022840"/>
    </source>
</evidence>
<dbReference type="AlphaFoldDB" id="A2SC43"/>
<dbReference type="InterPro" id="IPR000523">
    <property type="entry name" value="Mg_chelatse_chII-like_cat_dom"/>
</dbReference>
<feature type="domain" description="AAA+ ATPase" evidence="5">
    <location>
        <begin position="245"/>
        <end position="426"/>
    </location>
</feature>
<dbReference type="CDD" id="cd00009">
    <property type="entry name" value="AAA"/>
    <property type="match status" value="1"/>
</dbReference>
<dbReference type="PANTHER" id="PTHR32039:SF7">
    <property type="entry name" value="COMPETENCE PROTEIN COMM"/>
    <property type="match status" value="1"/>
</dbReference>
<dbReference type="InterPro" id="IPR014721">
    <property type="entry name" value="Ribsml_uS5_D2-typ_fold_subgr"/>
</dbReference>
<dbReference type="Gene3D" id="3.30.230.10">
    <property type="match status" value="1"/>
</dbReference>
<dbReference type="KEGG" id="mpt:Mpe_A0170"/>
<evidence type="ECO:0000313" key="6">
    <source>
        <dbReference type="EMBL" id="ABM93132.1"/>
    </source>
</evidence>
<dbReference type="Proteomes" id="UP000000366">
    <property type="component" value="Chromosome"/>
</dbReference>
<dbReference type="eggNOG" id="COG0606">
    <property type="taxonomic scope" value="Bacteria"/>
</dbReference>
<name>A2SC43_METPP</name>
<dbReference type="GO" id="GO:0005524">
    <property type="term" value="F:ATP binding"/>
    <property type="evidence" value="ECO:0007669"/>
    <property type="project" value="UniProtKB-KW"/>
</dbReference>
<evidence type="ECO:0000256" key="4">
    <source>
        <dbReference type="SAM" id="MobiDB-lite"/>
    </source>
</evidence>
<keyword evidence="7" id="KW-1185">Reference proteome</keyword>
<dbReference type="SUPFAM" id="SSF54211">
    <property type="entry name" value="Ribosomal protein S5 domain 2-like"/>
    <property type="match status" value="1"/>
</dbReference>
<dbReference type="Pfam" id="PF13541">
    <property type="entry name" value="ChlI"/>
    <property type="match status" value="1"/>
</dbReference>
<proteinExistence type="inferred from homology"/>
<dbReference type="InterPro" id="IPR001208">
    <property type="entry name" value="MCM_dom"/>
</dbReference>
<sequence>MAPLRCQSASQPPFGGLVVAEARCHDRSDMSLAVVHSRALDGLDAPEVTVEVHLANGLPSFTLVGLADTEVKEARERVRAALLNSGLAFPHNQRITVNLAPADLPKESGRFDLPIALGILAASGQIDAGRLADLEFAGELSLAGDLRPVRGALAMALAARHEGRERPLVLPDPSAREAALIEGLQVRSAKHLLDVVSALLPGDAAQPLSAATPWPRPPTAPRWGELRDVKGQAAAKRALEVAAAGQHSVLLVGPPGAGKSMLAQRFAGLLPPLSDEQALESAAVLSLVGRFDAGRWRERVLRAPHHSASAVALVGGGSPPRPGEISLAHHGVLFLDEWPEFPRAALEALREPLETGRITISRAARQAEFPARFQLIAAMNPCPCGHAGSTLRTCRCSSDMVARYQGRISGPLLDRIDLQVEVPAVGPEALSALPDGDPSEAVAERAARARERQHRRQGCSNAFLDSNGIDTHVAIEPGAAQFMQATSLRLGWSARGQHRLLRVARTIADLAGAEHIGVGHVAEAIQYRRVLAAG</sequence>
<gene>
    <name evidence="6" type="ordered locus">Mpe_A0170</name>
</gene>
<dbReference type="Pfam" id="PF01078">
    <property type="entry name" value="Mg_chelatase"/>
    <property type="match status" value="1"/>
</dbReference>
<accession>A2SC43</accession>
<dbReference type="HOGENOM" id="CLU_026145_1_1_4"/>
<evidence type="ECO:0000256" key="1">
    <source>
        <dbReference type="ARBA" id="ARBA00006354"/>
    </source>
</evidence>
<keyword evidence="3" id="KW-0067">ATP-binding</keyword>
<dbReference type="Gene3D" id="3.40.50.300">
    <property type="entry name" value="P-loop containing nucleotide triphosphate hydrolases"/>
    <property type="match status" value="1"/>
</dbReference>
<dbReference type="SUPFAM" id="SSF52540">
    <property type="entry name" value="P-loop containing nucleoside triphosphate hydrolases"/>
    <property type="match status" value="1"/>
</dbReference>
<feature type="region of interest" description="Disordered" evidence="4">
    <location>
        <begin position="434"/>
        <end position="457"/>
    </location>
</feature>
<dbReference type="InterPro" id="IPR027417">
    <property type="entry name" value="P-loop_NTPase"/>
</dbReference>
<keyword evidence="2" id="KW-0547">Nucleotide-binding</keyword>
<protein>
    <submittedName>
        <fullName evidence="6">Putative MG(2+) chelatase family protein</fullName>
    </submittedName>
</protein>
<dbReference type="InterPro" id="IPR020568">
    <property type="entry name" value="Ribosomal_Su5_D2-typ_SF"/>
</dbReference>
<evidence type="ECO:0000259" key="5">
    <source>
        <dbReference type="SMART" id="SM00382"/>
    </source>
</evidence>
<evidence type="ECO:0000256" key="2">
    <source>
        <dbReference type="ARBA" id="ARBA00022741"/>
    </source>
</evidence>
<dbReference type="Pfam" id="PF13335">
    <property type="entry name" value="Mg_chelatase_C"/>
    <property type="match status" value="1"/>
</dbReference>
<dbReference type="NCBIfam" id="TIGR00368">
    <property type="entry name" value="YifB family Mg chelatase-like AAA ATPase"/>
    <property type="match status" value="1"/>
</dbReference>